<evidence type="ECO:0000256" key="2">
    <source>
        <dbReference type="ARBA" id="ARBA00022723"/>
    </source>
</evidence>
<dbReference type="InterPro" id="IPR007944">
    <property type="entry name" value="FlhC"/>
</dbReference>
<dbReference type="EMBL" id="PGFZ01000009">
    <property type="protein sequence ID" value="POZ50639.1"/>
    <property type="molecule type" value="Genomic_DNA"/>
</dbReference>
<reference evidence="9 10" key="1">
    <citation type="submission" date="2017-11" db="EMBL/GenBank/DDBJ databases">
        <title>Draft Genome Sequence of Methylobacter psychrotolerans Sph1T, an Obligate Methanotroph from Low-Temperature Environments.</title>
        <authorList>
            <person name="Oshkin I.Y."/>
            <person name="Miroshnikov K."/>
            <person name="Belova S.E."/>
            <person name="Korzhenkov A."/>
            <person name="Toshchakov S.V."/>
            <person name="Dedysh S.N."/>
        </authorList>
    </citation>
    <scope>NUCLEOTIDE SEQUENCE [LARGE SCALE GENOMIC DNA]</scope>
    <source>
        <strain evidence="9 10">Sph1</strain>
    </source>
</reference>
<keyword evidence="6" id="KW-0238">DNA-binding</keyword>
<dbReference type="SUPFAM" id="SSF160930">
    <property type="entry name" value="FlhC-like"/>
    <property type="match status" value="1"/>
</dbReference>
<evidence type="ECO:0000256" key="3">
    <source>
        <dbReference type="ARBA" id="ARBA00022795"/>
    </source>
</evidence>
<dbReference type="GO" id="GO:0045893">
    <property type="term" value="P:positive regulation of DNA-templated transcription"/>
    <property type="evidence" value="ECO:0007669"/>
    <property type="project" value="InterPro"/>
</dbReference>
<evidence type="ECO:0000256" key="5">
    <source>
        <dbReference type="ARBA" id="ARBA00023015"/>
    </source>
</evidence>
<keyword evidence="5" id="KW-0805">Transcription regulation</keyword>
<evidence type="ECO:0000256" key="6">
    <source>
        <dbReference type="ARBA" id="ARBA00023125"/>
    </source>
</evidence>
<keyword evidence="4" id="KW-0862">Zinc</keyword>
<keyword evidence="3" id="KW-1005">Bacterial flagellum biogenesis</keyword>
<keyword evidence="2" id="KW-0479">Metal-binding</keyword>
<proteinExistence type="predicted"/>
<evidence type="ECO:0000313" key="9">
    <source>
        <dbReference type="EMBL" id="POZ50639.1"/>
    </source>
</evidence>
<keyword evidence="9" id="KW-0966">Cell projection</keyword>
<dbReference type="RefSeq" id="WP_170065159.1">
    <property type="nucleotide sequence ID" value="NZ_PGFZ01000009.1"/>
</dbReference>
<evidence type="ECO:0000256" key="1">
    <source>
        <dbReference type="ARBA" id="ARBA00022490"/>
    </source>
</evidence>
<accession>A0A2S5CIM0</accession>
<keyword evidence="9" id="KW-0282">Flagellum</keyword>
<keyword evidence="7" id="KW-0010">Activator</keyword>
<evidence type="ECO:0000256" key="8">
    <source>
        <dbReference type="ARBA" id="ARBA00023163"/>
    </source>
</evidence>
<dbReference type="Pfam" id="PF05280">
    <property type="entry name" value="FlhC"/>
    <property type="match status" value="1"/>
</dbReference>
<protein>
    <submittedName>
        <fullName evidence="9">Flagellar transcriptional regulator FlhC</fullName>
    </submittedName>
</protein>
<dbReference type="GO" id="GO:0003677">
    <property type="term" value="F:DNA binding"/>
    <property type="evidence" value="ECO:0007669"/>
    <property type="project" value="UniProtKB-KW"/>
</dbReference>
<comment type="caution">
    <text evidence="9">The sequence shown here is derived from an EMBL/GenBank/DDBJ whole genome shotgun (WGS) entry which is preliminary data.</text>
</comment>
<dbReference type="AlphaFoldDB" id="A0A2S5CIM0"/>
<gene>
    <name evidence="9" type="primary">flhC</name>
    <name evidence="9" type="ORF">AADEFJLK_03534</name>
</gene>
<dbReference type="Proteomes" id="UP000237423">
    <property type="component" value="Unassembled WGS sequence"/>
</dbReference>
<keyword evidence="1" id="KW-0963">Cytoplasm</keyword>
<evidence type="ECO:0000256" key="7">
    <source>
        <dbReference type="ARBA" id="ARBA00023159"/>
    </source>
</evidence>
<organism evidence="9 10">
    <name type="scientific">Methylovulum psychrotolerans</name>
    <dbReference type="NCBI Taxonomy" id="1704499"/>
    <lineage>
        <taxon>Bacteria</taxon>
        <taxon>Pseudomonadati</taxon>
        <taxon>Pseudomonadota</taxon>
        <taxon>Gammaproteobacteria</taxon>
        <taxon>Methylococcales</taxon>
        <taxon>Methylococcaceae</taxon>
        <taxon>Methylovulum</taxon>
    </lineage>
</organism>
<evidence type="ECO:0000313" key="10">
    <source>
        <dbReference type="Proteomes" id="UP000237423"/>
    </source>
</evidence>
<dbReference type="GO" id="GO:1902208">
    <property type="term" value="P:regulation of bacterial-type flagellum assembly"/>
    <property type="evidence" value="ECO:0007669"/>
    <property type="project" value="InterPro"/>
</dbReference>
<keyword evidence="9" id="KW-0969">Cilium</keyword>
<sequence>MNKLRERQDQYIFAEKIVNLGGRATLLEALLGINKRAASMLFKAIALQSSRGGLLPYDPNWIVKTPINCLHSSYFYSIFHNIEMGSPKEADKKILFVGAYAIYKTIFDSRIFPIERAWHVYLQITCGNYKFTQCTRCQCQYLTVKSYPVLYQNCPVCDVDIDSHKRRRWTQRRRMISPIKPSDAGTLLKRV</sequence>
<dbReference type="GO" id="GO:0046872">
    <property type="term" value="F:metal ion binding"/>
    <property type="evidence" value="ECO:0007669"/>
    <property type="project" value="UniProtKB-KW"/>
</dbReference>
<keyword evidence="8" id="KW-0804">Transcription</keyword>
<dbReference type="GO" id="GO:0044781">
    <property type="term" value="P:bacterial-type flagellum organization"/>
    <property type="evidence" value="ECO:0007669"/>
    <property type="project" value="UniProtKB-KW"/>
</dbReference>
<evidence type="ECO:0000256" key="4">
    <source>
        <dbReference type="ARBA" id="ARBA00022833"/>
    </source>
</evidence>
<name>A0A2S5CIM0_9GAMM</name>